<feature type="compositionally biased region" description="Gly residues" evidence="4">
    <location>
        <begin position="917"/>
        <end position="929"/>
    </location>
</feature>
<keyword evidence="2" id="KW-0472">Membrane</keyword>
<dbReference type="InterPro" id="IPR036942">
    <property type="entry name" value="Beta-barrel_TonB_sf"/>
</dbReference>
<dbReference type="InterPro" id="IPR041700">
    <property type="entry name" value="OMP_b-brl_3"/>
</dbReference>
<keyword evidence="3" id="KW-0998">Cell outer membrane</keyword>
<dbReference type="EMBL" id="BAABJI010000001">
    <property type="protein sequence ID" value="GAA4909217.1"/>
    <property type="molecule type" value="Genomic_DNA"/>
</dbReference>
<evidence type="ECO:0000256" key="1">
    <source>
        <dbReference type="ARBA" id="ARBA00004442"/>
    </source>
</evidence>
<comment type="caution">
    <text evidence="6">The sequence shown here is derived from an EMBL/GenBank/DDBJ whole genome shotgun (WGS) entry which is preliminary data.</text>
</comment>
<evidence type="ECO:0000313" key="7">
    <source>
        <dbReference type="Proteomes" id="UP001501436"/>
    </source>
</evidence>
<evidence type="ECO:0000256" key="2">
    <source>
        <dbReference type="ARBA" id="ARBA00023136"/>
    </source>
</evidence>
<keyword evidence="7" id="KW-1185">Reference proteome</keyword>
<dbReference type="Gene3D" id="2.40.170.20">
    <property type="entry name" value="TonB-dependent receptor, beta-barrel domain"/>
    <property type="match status" value="1"/>
</dbReference>
<reference evidence="7" key="1">
    <citation type="journal article" date="2019" name="Int. J. Syst. Evol. Microbiol.">
        <title>The Global Catalogue of Microorganisms (GCM) 10K type strain sequencing project: providing services to taxonomists for standard genome sequencing and annotation.</title>
        <authorList>
            <consortium name="The Broad Institute Genomics Platform"/>
            <consortium name="The Broad Institute Genome Sequencing Center for Infectious Disease"/>
            <person name="Wu L."/>
            <person name="Ma J."/>
        </authorList>
    </citation>
    <scope>NUCLEOTIDE SEQUENCE [LARGE SCALE GENOMIC DNA]</scope>
    <source>
        <strain evidence="7">JCM 18283</strain>
    </source>
</reference>
<comment type="subcellular location">
    <subcellularLocation>
        <location evidence="1">Cell outer membrane</location>
    </subcellularLocation>
</comment>
<evidence type="ECO:0000256" key="4">
    <source>
        <dbReference type="SAM" id="MobiDB-lite"/>
    </source>
</evidence>
<protein>
    <submittedName>
        <fullName evidence="6">Outer membrane beta-barrel protein</fullName>
    </submittedName>
</protein>
<dbReference type="SUPFAM" id="SSF56935">
    <property type="entry name" value="Porins"/>
    <property type="match status" value="1"/>
</dbReference>
<evidence type="ECO:0000259" key="5">
    <source>
        <dbReference type="Pfam" id="PF14905"/>
    </source>
</evidence>
<gene>
    <name evidence="6" type="ORF">GCM10023313_10340</name>
</gene>
<organism evidence="6 7">
    <name type="scientific">Mucilaginibacter defluvii</name>
    <dbReference type="NCBI Taxonomy" id="1196019"/>
    <lineage>
        <taxon>Bacteria</taxon>
        <taxon>Pseudomonadati</taxon>
        <taxon>Bacteroidota</taxon>
        <taxon>Sphingobacteriia</taxon>
        <taxon>Sphingobacteriales</taxon>
        <taxon>Sphingobacteriaceae</taxon>
        <taxon>Mucilaginibacter</taxon>
    </lineage>
</organism>
<feature type="region of interest" description="Disordered" evidence="4">
    <location>
        <begin position="899"/>
        <end position="929"/>
    </location>
</feature>
<evidence type="ECO:0000313" key="6">
    <source>
        <dbReference type="EMBL" id="GAA4909217.1"/>
    </source>
</evidence>
<proteinExistence type="predicted"/>
<accession>A0ABP9FR67</accession>
<feature type="compositionally biased region" description="Basic and acidic residues" evidence="4">
    <location>
        <begin position="903"/>
        <end position="916"/>
    </location>
</feature>
<feature type="domain" description="Outer membrane protein beta-barrel" evidence="5">
    <location>
        <begin position="428"/>
        <end position="889"/>
    </location>
</feature>
<dbReference type="Pfam" id="PF14905">
    <property type="entry name" value="OMP_b-brl_3"/>
    <property type="match status" value="1"/>
</dbReference>
<dbReference type="Pfam" id="PF13620">
    <property type="entry name" value="CarboxypepD_reg"/>
    <property type="match status" value="1"/>
</dbReference>
<dbReference type="InterPro" id="IPR008969">
    <property type="entry name" value="CarboxyPept-like_regulatory"/>
</dbReference>
<sequence>MLNYAVSSSSNTPTNPLSHLKKLLLTFFTLTLFITVHAQTARQVTGSVVDSANVTLPGISVKLITPTDSMSVATDMEGKFKFPAVKGSTFKLTITGIGYEIYKGEFKLTDEASASLKPIKLKTQYNLLSIVNITAIKPPITIKQDTVEYNAAAYKVRDGSPTEDLLKKMPGIEVDKDGNINAHGKAVTKVRVNGKDFFAGDPKLATQNLPADIVENIQVIDDYGDQANLTGIKTGEPAKILNITIKKNRNVGNFGRLNAGVGNEKRFNTRVFANHFNNQEQISVLGNFNNTDGNQNGINTQRSGQVRYSNEFGKKIKFDGRYSIDDNDRNTISSSLREELYTSGAITRNNQSNNTNWNTSHHVDFNLEYKPDTLNFFKISPNFSLSTSGNDNKLDFINNRNGVTDVGQQYNNGNNRSPNYGGNFLFNHRFKKKGRNFSINLNANSSDNTNRSQDLYNAQNQQNGLRDTIYQQINTAGSTDRFGASLSYTEPLSQTTFLEANYNYSYTDNKNDRFNYRINPYTNELTYVDSLSTVYNYQFINNRFGLNLRSIKTKYNLTLGMGLQPTTLQGEFQGTRTSRNTVNYIPNANFIYKFTPNRTLTFNFNGSNQQPSFYQLQPKPDLSNPQNRVYGNPDLKPEFNMRYSLRFNQFNVQSGNSLFVNVDYNTTSNNIVSNTKPVRLDDTSGTGRLIQETRYLNTDGFYSLNGNYAFTTKPFTNKSFTVSLNGSSNYNNQVTFIENERNLVKNLVLTQGLKFRADIDSVMDTEISGSYSINTSKNSLTNDERPLNRNVNTWNIGLDGRNYFFDGWILGYNIYKQINSGFGSRSVNPAIISTYIEYQFLAQNSASFRLQGFDLLNQNTGISRSVNGNVTVDSRTNRLGRYFLFTFSYRFRKFAGRGMGGGNRDERREGGAERGGRGNGGGGGGGRRG</sequence>
<dbReference type="SUPFAM" id="SSF49464">
    <property type="entry name" value="Carboxypeptidase regulatory domain-like"/>
    <property type="match status" value="1"/>
</dbReference>
<name>A0ABP9FR67_9SPHI</name>
<evidence type="ECO:0000256" key="3">
    <source>
        <dbReference type="ARBA" id="ARBA00023237"/>
    </source>
</evidence>
<dbReference type="Proteomes" id="UP001501436">
    <property type="component" value="Unassembled WGS sequence"/>
</dbReference>